<accession>A0A4Y8X329</accession>
<dbReference type="RefSeq" id="WP_135028581.1">
    <property type="nucleotide sequence ID" value="NZ_BMLA01000006.1"/>
</dbReference>
<dbReference type="Gene3D" id="3.40.630.30">
    <property type="match status" value="1"/>
</dbReference>
<dbReference type="Pfam" id="PF00583">
    <property type="entry name" value="Acetyltransf_1"/>
    <property type="match status" value="1"/>
</dbReference>
<dbReference type="PROSITE" id="PS51186">
    <property type="entry name" value="GNAT"/>
    <property type="match status" value="1"/>
</dbReference>
<sequence length="287" mass="30722">MSTAPTPQPIVPEDRDAVLTFIAAQQADPATACAYVGMREEGLETDLDELDQPWTRTVRVLRDAGGAVTGAALVEWEEEMVGRAWVYGPWTTPETWDRDAPALLAAVVEQAPVGRHQVFAALENTRLAALAEAEGWTPDSVTIQFAADRAALARPDPAVRPAAPDDLPALTALHEAAFPDTYATAQQLLDPTSGYTVLVLFDDAGGGLAGYVAGRPDESDAYLDFVAVAPEGRRTGAGSRLVRAFADALPGDRVRLTCDSTQTAAVALHERLGFERVGQTRAWDRRS</sequence>
<keyword evidence="3" id="KW-0689">Ribosomal protein</keyword>
<keyword evidence="2" id="KW-0012">Acyltransferase</keyword>
<gene>
    <name evidence="3" type="ORF">BJ976_000587</name>
</gene>
<dbReference type="PANTHER" id="PTHR43877">
    <property type="entry name" value="AMINOALKYLPHOSPHONATE N-ACETYLTRANSFERASE-RELATED-RELATED"/>
    <property type="match status" value="1"/>
</dbReference>
<name>A0A4Y8X329_9MICC</name>
<evidence type="ECO:0000313" key="4">
    <source>
        <dbReference type="Proteomes" id="UP000560081"/>
    </source>
</evidence>
<dbReference type="EMBL" id="JACHMC010000001">
    <property type="protein sequence ID" value="MBB4882236.1"/>
    <property type="molecule type" value="Genomic_DNA"/>
</dbReference>
<evidence type="ECO:0000313" key="3">
    <source>
        <dbReference type="EMBL" id="MBB4882236.1"/>
    </source>
</evidence>
<evidence type="ECO:0000256" key="2">
    <source>
        <dbReference type="ARBA" id="ARBA00023315"/>
    </source>
</evidence>
<dbReference type="PANTHER" id="PTHR43877:SF1">
    <property type="entry name" value="ACETYLTRANSFERASE"/>
    <property type="match status" value="1"/>
</dbReference>
<dbReference type="SUPFAM" id="SSF55729">
    <property type="entry name" value="Acyl-CoA N-acyltransferases (Nat)"/>
    <property type="match status" value="1"/>
</dbReference>
<organism evidence="3 4">
    <name type="scientific">Micrococcus flavus</name>
    <dbReference type="NCBI Taxonomy" id="384602"/>
    <lineage>
        <taxon>Bacteria</taxon>
        <taxon>Bacillati</taxon>
        <taxon>Actinomycetota</taxon>
        <taxon>Actinomycetes</taxon>
        <taxon>Micrococcales</taxon>
        <taxon>Micrococcaceae</taxon>
        <taxon>Micrococcus</taxon>
    </lineage>
</organism>
<dbReference type="OrthoDB" id="8593648at2"/>
<reference evidence="3 4" key="1">
    <citation type="submission" date="2020-08" db="EMBL/GenBank/DDBJ databases">
        <title>Sequencing the genomes of 1000 actinobacteria strains.</title>
        <authorList>
            <person name="Klenk H.-P."/>
        </authorList>
    </citation>
    <scope>NUCLEOTIDE SEQUENCE [LARGE SCALE GENOMIC DNA]</scope>
    <source>
        <strain evidence="3 4">DSM 19079</strain>
    </source>
</reference>
<evidence type="ECO:0000256" key="1">
    <source>
        <dbReference type="ARBA" id="ARBA00022679"/>
    </source>
</evidence>
<dbReference type="InterPro" id="IPR000182">
    <property type="entry name" value="GNAT_dom"/>
</dbReference>
<keyword evidence="4" id="KW-1185">Reference proteome</keyword>
<protein>
    <submittedName>
        <fullName evidence="3">Ribosomal protein S18 acetylase RimI-like enzyme</fullName>
    </submittedName>
</protein>
<keyword evidence="3" id="KW-0687">Ribonucleoprotein</keyword>
<proteinExistence type="predicted"/>
<dbReference type="GO" id="GO:0016747">
    <property type="term" value="F:acyltransferase activity, transferring groups other than amino-acyl groups"/>
    <property type="evidence" value="ECO:0007669"/>
    <property type="project" value="InterPro"/>
</dbReference>
<dbReference type="CDD" id="cd04301">
    <property type="entry name" value="NAT_SF"/>
    <property type="match status" value="1"/>
</dbReference>
<dbReference type="InterPro" id="IPR050832">
    <property type="entry name" value="Bact_Acetyltransf"/>
</dbReference>
<comment type="caution">
    <text evidence="3">The sequence shown here is derived from an EMBL/GenBank/DDBJ whole genome shotgun (WGS) entry which is preliminary data.</text>
</comment>
<dbReference type="Proteomes" id="UP000560081">
    <property type="component" value="Unassembled WGS sequence"/>
</dbReference>
<keyword evidence="1" id="KW-0808">Transferase</keyword>
<dbReference type="AlphaFoldDB" id="A0A4Y8X329"/>
<dbReference type="GO" id="GO:0005840">
    <property type="term" value="C:ribosome"/>
    <property type="evidence" value="ECO:0007669"/>
    <property type="project" value="UniProtKB-KW"/>
</dbReference>
<dbReference type="InterPro" id="IPR016181">
    <property type="entry name" value="Acyl_CoA_acyltransferase"/>
</dbReference>